<dbReference type="InterPro" id="IPR007867">
    <property type="entry name" value="GMC_OxRtase_C"/>
</dbReference>
<dbReference type="PIRSF" id="PIRSF000137">
    <property type="entry name" value="Alcohol_oxidase"/>
    <property type="match status" value="1"/>
</dbReference>
<evidence type="ECO:0000256" key="2">
    <source>
        <dbReference type="ARBA" id="ARBA00010790"/>
    </source>
</evidence>
<dbReference type="EC" id="4.1.2.10" evidence="7"/>
<reference evidence="7" key="1">
    <citation type="submission" date="2008-06" db="EMBL/GenBank/DDBJ databases">
        <authorList>
            <person name="Lorenzi H."/>
            <person name="Inman J."/>
            <person name="Miller J."/>
            <person name="Schobel S."/>
            <person name="Amedeo P."/>
            <person name="Caler E.V."/>
            <person name="da Silva J."/>
        </authorList>
    </citation>
    <scope>NUCLEOTIDE SEQUENCE [LARGE SCALE GENOMIC DNA]</scope>
    <source>
        <strain evidence="7">RN66</strain>
    </source>
</reference>
<dbReference type="GO" id="GO:0050660">
    <property type="term" value="F:flavin adenine dinucleotide binding"/>
    <property type="evidence" value="ECO:0007669"/>
    <property type="project" value="InterPro"/>
</dbReference>
<evidence type="ECO:0000256" key="1">
    <source>
        <dbReference type="ARBA" id="ARBA00001974"/>
    </source>
</evidence>
<dbReference type="RefSeq" id="XP_002140010.1">
    <property type="nucleotide sequence ID" value="XM_002139974.1"/>
</dbReference>
<dbReference type="eggNOG" id="KOG1238">
    <property type="taxonomic scope" value="Eukaryota"/>
</dbReference>
<dbReference type="InterPro" id="IPR036188">
    <property type="entry name" value="FAD/NAD-bd_sf"/>
</dbReference>
<dbReference type="Gene3D" id="3.30.410.40">
    <property type="match status" value="1"/>
</dbReference>
<dbReference type="GO" id="GO:0046593">
    <property type="term" value="F:mandelonitrile lyase activity"/>
    <property type="evidence" value="ECO:0007669"/>
    <property type="project" value="UniProtKB-EC"/>
</dbReference>
<dbReference type="PANTHER" id="PTHR11552">
    <property type="entry name" value="GLUCOSE-METHANOL-CHOLINE GMC OXIDOREDUCTASE"/>
    <property type="match status" value="1"/>
</dbReference>
<keyword evidence="3" id="KW-0285">Flavoprotein</keyword>
<dbReference type="SUPFAM" id="SSF51905">
    <property type="entry name" value="FAD/NAD(P)-binding domain"/>
    <property type="match status" value="1"/>
</dbReference>
<keyword evidence="7" id="KW-0456">Lyase</keyword>
<dbReference type="STRING" id="441375.B6ABA9"/>
<feature type="binding site" evidence="5">
    <location>
        <position position="107"/>
    </location>
    <ligand>
        <name>FAD</name>
        <dbReference type="ChEBI" id="CHEBI:57692"/>
    </ligand>
</feature>
<organism evidence="7 8">
    <name type="scientific">Cryptosporidium muris (strain RN66)</name>
    <dbReference type="NCBI Taxonomy" id="441375"/>
    <lineage>
        <taxon>Eukaryota</taxon>
        <taxon>Sar</taxon>
        <taxon>Alveolata</taxon>
        <taxon>Apicomplexa</taxon>
        <taxon>Conoidasida</taxon>
        <taxon>Coccidia</taxon>
        <taxon>Eucoccidiorida</taxon>
        <taxon>Eimeriorina</taxon>
        <taxon>Cryptosporidiidae</taxon>
        <taxon>Cryptosporidium</taxon>
    </lineage>
</organism>
<dbReference type="Pfam" id="PF05199">
    <property type="entry name" value="GMC_oxred_C"/>
    <property type="match status" value="1"/>
</dbReference>
<gene>
    <name evidence="7" type="ORF">CMU_026690</name>
</gene>
<dbReference type="OMA" id="LYWDGQC"/>
<dbReference type="Pfam" id="PF13450">
    <property type="entry name" value="NAD_binding_8"/>
    <property type="match status" value="1"/>
</dbReference>
<dbReference type="VEuPathDB" id="CryptoDB:CMU_026690"/>
<dbReference type="SUPFAM" id="SSF54373">
    <property type="entry name" value="FAD-linked reductases, C-terminal domain"/>
    <property type="match status" value="1"/>
</dbReference>
<dbReference type="PROSITE" id="PS00624">
    <property type="entry name" value="GMC_OXRED_2"/>
    <property type="match status" value="1"/>
</dbReference>
<dbReference type="AlphaFoldDB" id="B6ABA9"/>
<comment type="cofactor">
    <cofactor evidence="1 5">
        <name>FAD</name>
        <dbReference type="ChEBI" id="CHEBI:57692"/>
    </cofactor>
</comment>
<evidence type="ECO:0000256" key="3">
    <source>
        <dbReference type="ARBA" id="ARBA00022630"/>
    </source>
</evidence>
<comment type="similarity">
    <text evidence="2">Belongs to the GMC oxidoreductase family.</text>
</comment>
<dbReference type="OrthoDB" id="409726at2759"/>
<evidence type="ECO:0000313" key="8">
    <source>
        <dbReference type="Proteomes" id="UP000001460"/>
    </source>
</evidence>
<evidence type="ECO:0000256" key="4">
    <source>
        <dbReference type="ARBA" id="ARBA00022827"/>
    </source>
</evidence>
<evidence type="ECO:0000259" key="6">
    <source>
        <dbReference type="PROSITE" id="PS00624"/>
    </source>
</evidence>
<dbReference type="EMBL" id="DS989727">
    <property type="protein sequence ID" value="EEA05661.1"/>
    <property type="molecule type" value="Genomic_DNA"/>
</dbReference>
<dbReference type="Gene3D" id="3.50.50.60">
    <property type="entry name" value="FAD/NAD(P)-binding domain"/>
    <property type="match status" value="2"/>
</dbReference>
<feature type="domain" description="Glucose-methanol-choline oxidoreductase N-terminal" evidence="6">
    <location>
        <begin position="301"/>
        <end position="315"/>
    </location>
</feature>
<protein>
    <submittedName>
        <fullName evidence="7">GMC oxidoreductase family protein</fullName>
        <ecNumber evidence="7">1.1.99.1</ecNumber>
        <ecNumber evidence="7">4.1.2.10</ecNumber>
    </submittedName>
</protein>
<dbReference type="Pfam" id="PF00732">
    <property type="entry name" value="GMC_oxred_N"/>
    <property type="match status" value="1"/>
</dbReference>
<name>B6ABA9_CRYMR</name>
<dbReference type="PANTHER" id="PTHR11552:SF147">
    <property type="entry name" value="CHOLINE DEHYDROGENASE, MITOCHONDRIAL"/>
    <property type="match status" value="1"/>
</dbReference>
<evidence type="ECO:0000256" key="5">
    <source>
        <dbReference type="PIRSR" id="PIRSR000137-2"/>
    </source>
</evidence>
<sequence length="701" mass="77956">MNISKILFIYSIAFVNFITCIYNQDYNEILPNNDYDVIIIGAGASGCVMANVYANKGLKVLLLERGGPRPEHPTTLYTSGVPGVITDESVSEAITTSNGTLLNVANVIGGGTSINGGFYVQPSFNFMKKTIERSEAKFDEGVYNEAINIIQNSQLLSKDNKLDGNFPKYLFEYISQMPDFRNSNPNPSYTAVNNSVFVTVSEFHGNIRNSADIFLSHDNIQILPYSVVESISFNVTEDNHNPYSLKKKISADCIMGKMRSKKDGYLSVNSGKTHRTLYYNSGPKFRICIKKPNAFIMLAAGAVYSPAILMKSGIGPTNIMNKYGIQPMKILEQVGRNYHDHLQFGLFGILKNQNEPISIQKIYAYSNCTYYIPDPPTLQDELKLFHHHKQCSYTNIHYHHKYNNFTVNQQNFDSLFSPINFPLFGDNDLISHNPNINENSKCYSTILDEVSGGLWAPFAISQIIYRKGKQTNNPLLTYLAINMREKILDAVNKNSTVMLDTKFNVLLDPIQQCLSNGAATISFITQPKSRGYITLDKDGLPEIKSADFADQSDIEAAIVGMKNIIDIMTSDMIGNLFQEELDSCILPLRNMWNSFSLFSGIEASLINTVQMQRVIPAFIPPIPSIINDKTIFELVKESYSTIWHPTGTCALGSVVDGNFTVRGISNLKIGDASIFPEISDVSPLGSVLVMAAYVALKTSAN</sequence>
<dbReference type="Proteomes" id="UP000001460">
    <property type="component" value="Unassembled WGS sequence"/>
</dbReference>
<keyword evidence="7" id="KW-0560">Oxidoreductase</keyword>
<dbReference type="InterPro" id="IPR000172">
    <property type="entry name" value="GMC_OxRdtase_N"/>
</dbReference>
<accession>B6ABA9</accession>
<proteinExistence type="inferred from homology"/>
<dbReference type="EC" id="1.1.99.1" evidence="7"/>
<keyword evidence="4 5" id="KW-0274">FAD</keyword>
<dbReference type="GeneID" id="6995049"/>
<keyword evidence="8" id="KW-1185">Reference proteome</keyword>
<dbReference type="InterPro" id="IPR012132">
    <property type="entry name" value="GMC_OxRdtase"/>
</dbReference>
<evidence type="ECO:0000313" key="7">
    <source>
        <dbReference type="EMBL" id="EEA05661.1"/>
    </source>
</evidence>
<dbReference type="GO" id="GO:0008812">
    <property type="term" value="F:choline dehydrogenase activity"/>
    <property type="evidence" value="ECO:0007669"/>
    <property type="project" value="UniProtKB-EC"/>
</dbReference>
<feature type="binding site" evidence="5">
    <location>
        <begin position="643"/>
        <end position="644"/>
    </location>
    <ligand>
        <name>FAD</name>
        <dbReference type="ChEBI" id="CHEBI:57692"/>
    </ligand>
</feature>